<name>A0ABD2HP10_9BILA</name>
<accession>A0ABD2HP10</accession>
<sequence length="145" mass="16542">MLDNWQGNANANQSDEEAFFLKACLQEIASRIVDTFTKGIKLTNNEISILRKYWSGFEKLQGYGILAGKLAQIDGMPKLVKDLCRFTVADYEANSADGFEFNDKLLPLAFFCVKFIKNGNEKHESILERMKIVKFEKSGEENEQM</sequence>
<proteinExistence type="predicted"/>
<gene>
    <name evidence="1" type="ORF">niasHT_034394</name>
</gene>
<reference evidence="1 2" key="1">
    <citation type="submission" date="2024-10" db="EMBL/GenBank/DDBJ databases">
        <authorList>
            <person name="Kim D."/>
        </authorList>
    </citation>
    <scope>NUCLEOTIDE SEQUENCE [LARGE SCALE GENOMIC DNA]</scope>
    <source>
        <strain evidence="1">BH-2024</strain>
    </source>
</reference>
<keyword evidence="2" id="KW-1185">Reference proteome</keyword>
<dbReference type="AlphaFoldDB" id="A0ABD2HP10"/>
<evidence type="ECO:0000313" key="2">
    <source>
        <dbReference type="Proteomes" id="UP001620626"/>
    </source>
</evidence>
<dbReference type="EMBL" id="JBICBT010001397">
    <property type="protein sequence ID" value="KAL3069164.1"/>
    <property type="molecule type" value="Genomic_DNA"/>
</dbReference>
<protein>
    <submittedName>
        <fullName evidence="1">Uncharacterized protein</fullName>
    </submittedName>
</protein>
<comment type="caution">
    <text evidence="1">The sequence shown here is derived from an EMBL/GenBank/DDBJ whole genome shotgun (WGS) entry which is preliminary data.</text>
</comment>
<dbReference type="Proteomes" id="UP001620626">
    <property type="component" value="Unassembled WGS sequence"/>
</dbReference>
<organism evidence="1 2">
    <name type="scientific">Heterodera trifolii</name>
    <dbReference type="NCBI Taxonomy" id="157864"/>
    <lineage>
        <taxon>Eukaryota</taxon>
        <taxon>Metazoa</taxon>
        <taxon>Ecdysozoa</taxon>
        <taxon>Nematoda</taxon>
        <taxon>Chromadorea</taxon>
        <taxon>Rhabditida</taxon>
        <taxon>Tylenchina</taxon>
        <taxon>Tylenchomorpha</taxon>
        <taxon>Tylenchoidea</taxon>
        <taxon>Heteroderidae</taxon>
        <taxon>Heteroderinae</taxon>
        <taxon>Heterodera</taxon>
    </lineage>
</organism>
<evidence type="ECO:0000313" key="1">
    <source>
        <dbReference type="EMBL" id="KAL3069164.1"/>
    </source>
</evidence>